<organism evidence="2">
    <name type="scientific">Arundo donax</name>
    <name type="common">Giant reed</name>
    <name type="synonym">Donax arundinaceus</name>
    <dbReference type="NCBI Taxonomy" id="35708"/>
    <lineage>
        <taxon>Eukaryota</taxon>
        <taxon>Viridiplantae</taxon>
        <taxon>Streptophyta</taxon>
        <taxon>Embryophyta</taxon>
        <taxon>Tracheophyta</taxon>
        <taxon>Spermatophyta</taxon>
        <taxon>Magnoliopsida</taxon>
        <taxon>Liliopsida</taxon>
        <taxon>Poales</taxon>
        <taxon>Poaceae</taxon>
        <taxon>PACMAD clade</taxon>
        <taxon>Arundinoideae</taxon>
        <taxon>Arundineae</taxon>
        <taxon>Arundo</taxon>
    </lineage>
</organism>
<reference evidence="2" key="2">
    <citation type="journal article" date="2015" name="Data Brief">
        <title>Shoot transcriptome of the giant reed, Arundo donax.</title>
        <authorList>
            <person name="Barrero R.A."/>
            <person name="Guerrero F.D."/>
            <person name="Moolhuijzen P."/>
            <person name="Goolsby J.A."/>
            <person name="Tidwell J."/>
            <person name="Bellgard S.E."/>
            <person name="Bellgard M.I."/>
        </authorList>
    </citation>
    <scope>NUCLEOTIDE SEQUENCE</scope>
    <source>
        <tissue evidence="2">Shoot tissue taken approximately 20 cm above the soil surface</tissue>
    </source>
</reference>
<proteinExistence type="predicted"/>
<name>A0A0A9DU72_ARUDO</name>
<dbReference type="EMBL" id="GBRH01210568">
    <property type="protein sequence ID" value="JAD87327.1"/>
    <property type="molecule type" value="Transcribed_RNA"/>
</dbReference>
<dbReference type="AlphaFoldDB" id="A0A0A9DU72"/>
<reference evidence="2" key="1">
    <citation type="submission" date="2014-09" db="EMBL/GenBank/DDBJ databases">
        <authorList>
            <person name="Magalhaes I.L.F."/>
            <person name="Oliveira U."/>
            <person name="Santos F.R."/>
            <person name="Vidigal T.H.D.A."/>
            <person name="Brescovit A.D."/>
            <person name="Santos A.J."/>
        </authorList>
    </citation>
    <scope>NUCLEOTIDE SEQUENCE</scope>
    <source>
        <tissue evidence="2">Shoot tissue taken approximately 20 cm above the soil surface</tissue>
    </source>
</reference>
<dbReference type="Pfam" id="PF13966">
    <property type="entry name" value="zf-RVT"/>
    <property type="match status" value="1"/>
</dbReference>
<sequence>MPVHTPAIWSSKIPSRVHIFLWLLTKNKILTRDNLSKCRNVEDSSCLFCSEQESIHHLFFDCATAKVMWYEISVLLSLQIGENFESVGSKWLCNKRFMVVNIVSSAALWSLWKLRNDLCFQRSVWKDMSKLWSRVWDMINNWKLLCPLSNLPSLEQVAEGLKDFISRPGRIQWKESASRLLG</sequence>
<evidence type="ECO:0000313" key="2">
    <source>
        <dbReference type="EMBL" id="JAD87327.1"/>
    </source>
</evidence>
<feature type="domain" description="Reverse transcriptase zinc-binding" evidence="1">
    <location>
        <begin position="7"/>
        <end position="69"/>
    </location>
</feature>
<protein>
    <recommendedName>
        <fullName evidence="1">Reverse transcriptase zinc-binding domain-containing protein</fullName>
    </recommendedName>
</protein>
<accession>A0A0A9DU72</accession>
<evidence type="ECO:0000259" key="1">
    <source>
        <dbReference type="Pfam" id="PF13966"/>
    </source>
</evidence>
<dbReference type="InterPro" id="IPR026960">
    <property type="entry name" value="RVT-Znf"/>
</dbReference>